<dbReference type="AlphaFoldDB" id="A0A8S1APZ1"/>
<reference evidence="2 3" key="1">
    <citation type="submission" date="2020-04" db="EMBL/GenBank/DDBJ databases">
        <authorList>
            <person name="Wallbank WR R."/>
            <person name="Pardo Diaz C."/>
            <person name="Kozak K."/>
            <person name="Martin S."/>
            <person name="Jiggins C."/>
            <person name="Moest M."/>
            <person name="Warren A I."/>
            <person name="Byers J.R.P. K."/>
            <person name="Montejo-Kovacevich G."/>
            <person name="Yen C E."/>
        </authorList>
    </citation>
    <scope>NUCLEOTIDE SEQUENCE [LARGE SCALE GENOMIC DNA]</scope>
</reference>
<organism evidence="2 3">
    <name type="scientific">Arctia plantaginis</name>
    <name type="common">Wood tiger moth</name>
    <name type="synonym">Phalaena plantaginis</name>
    <dbReference type="NCBI Taxonomy" id="874455"/>
    <lineage>
        <taxon>Eukaryota</taxon>
        <taxon>Metazoa</taxon>
        <taxon>Ecdysozoa</taxon>
        <taxon>Arthropoda</taxon>
        <taxon>Hexapoda</taxon>
        <taxon>Insecta</taxon>
        <taxon>Pterygota</taxon>
        <taxon>Neoptera</taxon>
        <taxon>Endopterygota</taxon>
        <taxon>Lepidoptera</taxon>
        <taxon>Glossata</taxon>
        <taxon>Ditrysia</taxon>
        <taxon>Noctuoidea</taxon>
        <taxon>Erebidae</taxon>
        <taxon>Arctiinae</taxon>
        <taxon>Arctia</taxon>
    </lineage>
</organism>
<feature type="region of interest" description="Disordered" evidence="1">
    <location>
        <begin position="974"/>
        <end position="1023"/>
    </location>
</feature>
<feature type="compositionally biased region" description="Basic and acidic residues" evidence="1">
    <location>
        <begin position="338"/>
        <end position="355"/>
    </location>
</feature>
<feature type="compositionally biased region" description="Acidic residues" evidence="1">
    <location>
        <begin position="999"/>
        <end position="1023"/>
    </location>
</feature>
<feature type="compositionally biased region" description="Low complexity" evidence="1">
    <location>
        <begin position="568"/>
        <end position="583"/>
    </location>
</feature>
<feature type="compositionally biased region" description="Low complexity" evidence="1">
    <location>
        <begin position="266"/>
        <end position="293"/>
    </location>
</feature>
<protein>
    <recommendedName>
        <fullName evidence="4">RRM domain-containing protein</fullName>
    </recommendedName>
</protein>
<sequence length="1023" mass="115686">MLLNIHNLPYTVTYNDIKSLIYSKCGIADVILDNLVPHENRTKKVTVGLSGEEDAAIFTKNIDGAVMKGHQLRVVSKPKIPTLSQPGPSDTIQSHMPQESAYSQGQNYTSSLQNVPTMVPPPPLMNYGTPNMFYPNQSAFYMMNQSTYPSTSSLPNIGYQTVPYGNAGNQGYAQGSWSDNTWNQQQQSEGSQNSPPKKEREVSWDKGDSKSNGQSQWDNSNTNWGTSNTNWGNSKSKWENSNFQKGNNNSPWENNPTPDRDNRRQSSTWNNSSGDSSWNSHNDPRSNNSRDSNWQNSRASNHDNTYRSNPRAGTSRDRDSPNRQYNRNYSPRPSENIYGDHVRHPSQDKRPRDNESQQNRFKCPPRQRSPNDRDPRKRERNTQSGNVPHDSTPVHRGSDPLNQRAIQLGRMWRGQFIATKARNIMEDPRFEYDAPNHSKLLAALTSNIKRRVRVNFDNDYSMPMNQLEKKYNKIYGFHGDWVVLRDSLQKVGGRLLSKVDAGGDTNIPCKTIKKNKKGGVFDNMSLDDRNEPEEPLGAGPQQGNVQQVGLQYGGQPQASTSMIGNILQGPPQQRKPQHGGPPQQRRPELGGPPQQRKTQLGGPPRAEFGSQFKKAQQGGTQQRGPRFGGPPQTFKFGNKNKGKASKQAKNPSSIPLALIPGRIPHYPEGDKKLNTQHKKDAKDILMSDLSSPMFNKLELKVKNAIDKEVNLLCTMIDKVCENPGKDPIPANFLQFLKGDVSAEMRRVFKVMLARRILPILPTMLRVYASPPIKRVPLENFLKNFKVSALKKSKQNAYYVVHCNSIEDHDKLCQMKEVLVADSLVSFKPLHLINARKMPKNNTRPIFLFEKELAQNTEKKDIIKGVPKTEDVNAGYDNEEMTTNEVEEHRDDDNMDKGTADAVQDKDDLCEEMKNIYEQINNTEANDNEENQTHDNEEYKGEVEPSNEEAFQAFQSVQVTDSEDFTNDVDIDNIIGNLSEETNNKSSAQEDGENEHNVDETNENQQDEENIDMADVNEEDLEDW</sequence>
<feature type="region of interest" description="Disordered" evidence="1">
    <location>
        <begin position="170"/>
        <end position="400"/>
    </location>
</feature>
<evidence type="ECO:0000313" key="2">
    <source>
        <dbReference type="EMBL" id="CAB3247093.1"/>
    </source>
</evidence>
<feature type="compositionally biased region" description="Polar residues" evidence="1">
    <location>
        <begin position="613"/>
        <end position="623"/>
    </location>
</feature>
<feature type="compositionally biased region" description="Polar residues" evidence="1">
    <location>
        <begin position="82"/>
        <end position="107"/>
    </location>
</feature>
<dbReference type="EMBL" id="CADEBD010000336">
    <property type="protein sequence ID" value="CAB3247093.1"/>
    <property type="molecule type" value="Genomic_DNA"/>
</dbReference>
<feature type="compositionally biased region" description="Polar residues" evidence="1">
    <location>
        <begin position="322"/>
        <end position="333"/>
    </location>
</feature>
<feature type="compositionally biased region" description="Low complexity" evidence="1">
    <location>
        <begin position="183"/>
        <end position="194"/>
    </location>
</feature>
<feature type="region of interest" description="Disordered" evidence="1">
    <location>
        <begin position="79"/>
        <end position="107"/>
    </location>
</feature>
<proteinExistence type="predicted"/>
<name>A0A8S1APZ1_ARCPL</name>
<comment type="caution">
    <text evidence="2">The sequence shown here is derived from an EMBL/GenBank/DDBJ whole genome shotgun (WGS) entry which is preliminary data.</text>
</comment>
<feature type="compositionally biased region" description="Basic and acidic residues" evidence="1">
    <location>
        <begin position="369"/>
        <end position="381"/>
    </location>
</feature>
<feature type="compositionally biased region" description="Polar residues" evidence="1">
    <location>
        <begin position="978"/>
        <end position="988"/>
    </location>
</feature>
<feature type="region of interest" description="Disordered" evidence="1">
    <location>
        <begin position="515"/>
        <end position="662"/>
    </location>
</feature>
<feature type="compositionally biased region" description="Low complexity" evidence="1">
    <location>
        <begin position="219"/>
        <end position="234"/>
    </location>
</feature>
<feature type="region of interest" description="Disordered" evidence="1">
    <location>
        <begin position="920"/>
        <end position="945"/>
    </location>
</feature>
<gene>
    <name evidence="2" type="ORF">APLA_LOCUS11770</name>
</gene>
<feature type="compositionally biased region" description="Basic and acidic residues" evidence="1">
    <location>
        <begin position="930"/>
        <end position="942"/>
    </location>
</feature>
<evidence type="ECO:0008006" key="4">
    <source>
        <dbReference type="Google" id="ProtNLM"/>
    </source>
</evidence>
<dbReference type="Proteomes" id="UP000494256">
    <property type="component" value="Unassembled WGS sequence"/>
</dbReference>
<evidence type="ECO:0000313" key="3">
    <source>
        <dbReference type="Proteomes" id="UP000494256"/>
    </source>
</evidence>
<accession>A0A8S1APZ1</accession>
<evidence type="ECO:0000256" key="1">
    <source>
        <dbReference type="SAM" id="MobiDB-lite"/>
    </source>
</evidence>
<feature type="compositionally biased region" description="Polar residues" evidence="1">
    <location>
        <begin position="239"/>
        <end position="257"/>
    </location>
</feature>
<feature type="compositionally biased region" description="Polar residues" evidence="1">
    <location>
        <begin position="170"/>
        <end position="182"/>
    </location>
</feature>
<feature type="compositionally biased region" description="Basic and acidic residues" evidence="1">
    <location>
        <begin position="196"/>
        <end position="209"/>
    </location>
</feature>
<feature type="compositionally biased region" description="Polar residues" evidence="1">
    <location>
        <begin position="541"/>
        <end position="563"/>
    </location>
</feature>